<proteinExistence type="predicted"/>
<feature type="transmembrane region" description="Helical" evidence="2">
    <location>
        <begin position="90"/>
        <end position="109"/>
    </location>
</feature>
<dbReference type="OrthoDB" id="764986at2"/>
<keyword evidence="2" id="KW-0472">Membrane</keyword>
<reference evidence="3 4" key="1">
    <citation type="submission" date="2016-11" db="EMBL/GenBank/DDBJ databases">
        <title>Gramella sp. LPB0144 isolated from marine environment.</title>
        <authorList>
            <person name="Kim E."/>
            <person name="Yi H."/>
        </authorList>
    </citation>
    <scope>NUCLEOTIDE SEQUENCE [LARGE SCALE GENOMIC DNA]</scope>
    <source>
        <strain evidence="3 4">LPB0144</strain>
    </source>
</reference>
<evidence type="ECO:0000256" key="1">
    <source>
        <dbReference type="SAM" id="MobiDB-lite"/>
    </source>
</evidence>
<feature type="transmembrane region" description="Helical" evidence="2">
    <location>
        <begin position="129"/>
        <end position="146"/>
    </location>
</feature>
<keyword evidence="2" id="KW-0812">Transmembrane</keyword>
<dbReference type="AlphaFoldDB" id="A0A1L3J444"/>
<name>A0A1L3J444_9FLAO</name>
<evidence type="ECO:0000313" key="4">
    <source>
        <dbReference type="Proteomes" id="UP000182510"/>
    </source>
</evidence>
<feature type="region of interest" description="Disordered" evidence="1">
    <location>
        <begin position="1"/>
        <end position="22"/>
    </location>
</feature>
<keyword evidence="4" id="KW-1185">Reference proteome</keyword>
<evidence type="ECO:0000313" key="3">
    <source>
        <dbReference type="EMBL" id="APG59901.1"/>
    </source>
</evidence>
<evidence type="ECO:0000256" key="2">
    <source>
        <dbReference type="SAM" id="Phobius"/>
    </source>
</evidence>
<protein>
    <submittedName>
        <fullName evidence="3">Uncharacterized protein</fullName>
    </submittedName>
</protein>
<gene>
    <name evidence="3" type="ORF">LPB144_05500</name>
</gene>
<accession>A0A1L3J444</accession>
<organism evidence="3 4">
    <name type="scientific">Christiangramia salexigens</name>
    <dbReference type="NCBI Taxonomy" id="1913577"/>
    <lineage>
        <taxon>Bacteria</taxon>
        <taxon>Pseudomonadati</taxon>
        <taxon>Bacteroidota</taxon>
        <taxon>Flavobacteriia</taxon>
        <taxon>Flavobacteriales</taxon>
        <taxon>Flavobacteriaceae</taxon>
        <taxon>Christiangramia</taxon>
    </lineage>
</organism>
<dbReference type="EMBL" id="CP018153">
    <property type="protein sequence ID" value="APG59901.1"/>
    <property type="molecule type" value="Genomic_DNA"/>
</dbReference>
<dbReference type="RefSeq" id="WP_072552551.1">
    <property type="nucleotide sequence ID" value="NZ_CP018153.1"/>
</dbReference>
<dbReference type="Proteomes" id="UP000182510">
    <property type="component" value="Chromosome"/>
</dbReference>
<feature type="transmembrane region" description="Helical" evidence="2">
    <location>
        <begin position="67"/>
        <end position="84"/>
    </location>
</feature>
<keyword evidence="2" id="KW-1133">Transmembrane helix</keyword>
<dbReference type="KEGG" id="grl:LPB144_05500"/>
<feature type="transmembrane region" description="Helical" evidence="2">
    <location>
        <begin position="36"/>
        <end position="55"/>
    </location>
</feature>
<sequence length="151" mass="17267">MNPQDSSREDLQETEIQHARETRHSQDLPRLYSKRVIWAFAILFSTLFAAVLLMSNMKSMDEKKGRMQVLIFGILFTIGVGISVETTQASSNLALPLNLLGGIILNEYFWNRYIGKEQEFEKKNWTKPAIISILICIPFALLLIFGQKFGL</sequence>
<dbReference type="STRING" id="1913577.LPB144_05500"/>